<dbReference type="OrthoDB" id="16824at2759"/>
<dbReference type="KEGG" id="kmx:KLMA_20216"/>
<evidence type="ECO:0000313" key="1">
    <source>
        <dbReference type="EMBL" id="BAO38674.1"/>
    </source>
</evidence>
<dbReference type="PANTHER" id="PTHR28075:SF1">
    <property type="entry name" value="DUF1748-DOMAIN-CONTAINING PROTEIN"/>
    <property type="match status" value="1"/>
</dbReference>
<proteinExistence type="predicted"/>
<name>W0T999_KLUMD</name>
<dbReference type="GeneID" id="34714694"/>
<accession>W0T999</accession>
<dbReference type="PANTHER" id="PTHR28075">
    <property type="entry name" value="CHROMOSOME 16, WHOLE GENOME SHOTGUN SEQUENCE"/>
    <property type="match status" value="1"/>
</dbReference>
<dbReference type="AlphaFoldDB" id="W0T999"/>
<protein>
    <submittedName>
        <fullName evidence="1">DUF1748 super family</fullName>
    </submittedName>
</protein>
<dbReference type="Proteomes" id="UP000065495">
    <property type="component" value="Chromosome 2"/>
</dbReference>
<dbReference type="RefSeq" id="XP_022674549.1">
    <property type="nucleotide sequence ID" value="XM_022817821.1"/>
</dbReference>
<gene>
    <name evidence="1" type="ORF">KLMA_20216</name>
</gene>
<dbReference type="Pfam" id="PF08520">
    <property type="entry name" value="Mitofissin"/>
    <property type="match status" value="1"/>
</dbReference>
<sequence>MLLFHRYTELLRIHRFVVFGENTASVLQSNQIGKTIHLAIDAVLVSTCLAGIKRNTGLTPKVDQIGDETVREYSTKYLNLGESAYDYTVATLGSSSYFKRK</sequence>
<dbReference type="GO" id="GO:0005737">
    <property type="term" value="C:cytoplasm"/>
    <property type="evidence" value="ECO:0007669"/>
    <property type="project" value="TreeGrafter"/>
</dbReference>
<organism evidence="1 2">
    <name type="scientific">Kluyveromyces marxianus (strain DMKU3-1042 / BCC 29191 / NBRC 104275)</name>
    <name type="common">Yeast</name>
    <name type="synonym">Candida kefyr</name>
    <dbReference type="NCBI Taxonomy" id="1003335"/>
    <lineage>
        <taxon>Eukaryota</taxon>
        <taxon>Fungi</taxon>
        <taxon>Dikarya</taxon>
        <taxon>Ascomycota</taxon>
        <taxon>Saccharomycotina</taxon>
        <taxon>Saccharomycetes</taxon>
        <taxon>Saccharomycetales</taxon>
        <taxon>Saccharomycetaceae</taxon>
        <taxon>Kluyveromyces</taxon>
    </lineage>
</organism>
<reference evidence="1 2" key="1">
    <citation type="journal article" date="2015" name="Biotechnol. Biofuels">
        <title>Genetic basis of the highly efficient yeast Kluyveromyces marxianus: complete genome sequence and transcriptome analyses.</title>
        <authorList>
            <person name="Lertwattanasakul N."/>
            <person name="Kosaka T."/>
            <person name="Hosoyama A."/>
            <person name="Suzuki Y."/>
            <person name="Rodrussamee N."/>
            <person name="Matsutani M."/>
            <person name="Murata M."/>
            <person name="Fujimoto N."/>
            <person name="Suprayogi"/>
            <person name="Tsuchikane K."/>
            <person name="Limtong S."/>
            <person name="Fujita N."/>
            <person name="Yamada M."/>
        </authorList>
    </citation>
    <scope>NUCLEOTIDE SEQUENCE [LARGE SCALE GENOMIC DNA]</scope>
    <source>
        <strain evidence="2">DMKU3-1042 / BCC 29191 / NBRC 104275</strain>
    </source>
</reference>
<dbReference type="InterPro" id="IPR013726">
    <property type="entry name" value="Mitofissin"/>
</dbReference>
<dbReference type="EMBL" id="AP012214">
    <property type="protein sequence ID" value="BAO38674.1"/>
    <property type="molecule type" value="Genomic_DNA"/>
</dbReference>
<dbReference type="VEuPathDB" id="FungiDB:KLMA_20216"/>
<evidence type="ECO:0000313" key="2">
    <source>
        <dbReference type="Proteomes" id="UP000065495"/>
    </source>
</evidence>